<reference evidence="1 2" key="1">
    <citation type="submission" date="2017-08" db="EMBL/GenBank/DDBJ databases">
        <title>Infants hospitalized years apart are colonized by the same room-sourced microbial strains.</title>
        <authorList>
            <person name="Brooks B."/>
            <person name="Olm M.R."/>
            <person name="Firek B.A."/>
            <person name="Baker R."/>
            <person name="Thomas B.C."/>
            <person name="Morowitz M.J."/>
            <person name="Banfield J.F."/>
        </authorList>
    </citation>
    <scope>NUCLEOTIDE SEQUENCE [LARGE SCALE GENOMIC DNA]</scope>
    <source>
        <strain evidence="1">S2_012_000_R2_81</strain>
    </source>
</reference>
<name>A0A2W5DKW8_9BURK</name>
<dbReference type="Proteomes" id="UP000249633">
    <property type="component" value="Unassembled WGS sequence"/>
</dbReference>
<evidence type="ECO:0000313" key="2">
    <source>
        <dbReference type="Proteomes" id="UP000249633"/>
    </source>
</evidence>
<protein>
    <submittedName>
        <fullName evidence="1">Uncharacterized protein</fullName>
    </submittedName>
</protein>
<gene>
    <name evidence="1" type="ORF">DI603_10935</name>
</gene>
<organism evidence="1 2">
    <name type="scientific">Roseateles depolymerans</name>
    <dbReference type="NCBI Taxonomy" id="76731"/>
    <lineage>
        <taxon>Bacteria</taxon>
        <taxon>Pseudomonadati</taxon>
        <taxon>Pseudomonadota</taxon>
        <taxon>Betaproteobacteria</taxon>
        <taxon>Burkholderiales</taxon>
        <taxon>Sphaerotilaceae</taxon>
        <taxon>Roseateles</taxon>
    </lineage>
</organism>
<sequence>MVTNGAWLYRAFDQAVTEGYRRHERYENANRLVAASTLASEAVRGRSKQEAEALLRRLFPSEQVFEKEDALRTIWLEMPLNADGSVVGVTIAPGTRAQAQSATVGNEAFYPAPANAASRQ</sequence>
<dbReference type="AlphaFoldDB" id="A0A2W5DKW8"/>
<evidence type="ECO:0000313" key="1">
    <source>
        <dbReference type="EMBL" id="PZP32535.1"/>
    </source>
</evidence>
<accession>A0A2W5DKW8</accession>
<dbReference type="EMBL" id="QFOD01000008">
    <property type="protein sequence ID" value="PZP32535.1"/>
    <property type="molecule type" value="Genomic_DNA"/>
</dbReference>
<proteinExistence type="predicted"/>
<comment type="caution">
    <text evidence="1">The sequence shown here is derived from an EMBL/GenBank/DDBJ whole genome shotgun (WGS) entry which is preliminary data.</text>
</comment>